<gene>
    <name evidence="1" type="ORF">HPB47_018613</name>
</gene>
<organism evidence="1 2">
    <name type="scientific">Ixodes persulcatus</name>
    <name type="common">Taiga tick</name>
    <dbReference type="NCBI Taxonomy" id="34615"/>
    <lineage>
        <taxon>Eukaryota</taxon>
        <taxon>Metazoa</taxon>
        <taxon>Ecdysozoa</taxon>
        <taxon>Arthropoda</taxon>
        <taxon>Chelicerata</taxon>
        <taxon>Arachnida</taxon>
        <taxon>Acari</taxon>
        <taxon>Parasitiformes</taxon>
        <taxon>Ixodida</taxon>
        <taxon>Ixodoidea</taxon>
        <taxon>Ixodidae</taxon>
        <taxon>Ixodinae</taxon>
        <taxon>Ixodes</taxon>
    </lineage>
</organism>
<name>A0AC60QKG9_IXOPE</name>
<dbReference type="EMBL" id="JABSTQ010007795">
    <property type="protein sequence ID" value="KAG0435225.1"/>
    <property type="molecule type" value="Genomic_DNA"/>
</dbReference>
<accession>A0AC60QKG9</accession>
<sequence length="82" mass="9145">MKETEKEDRRFILPLKTQLILVLMRLRLGLDGMDLAFSKPAPGPDFEKPRLTAAARNQAIWGAMFALFGLPGDLEEGSDVND</sequence>
<protein>
    <submittedName>
        <fullName evidence="1">Uncharacterized protein</fullName>
    </submittedName>
</protein>
<evidence type="ECO:0000313" key="2">
    <source>
        <dbReference type="Proteomes" id="UP000805193"/>
    </source>
</evidence>
<evidence type="ECO:0000313" key="1">
    <source>
        <dbReference type="EMBL" id="KAG0435225.1"/>
    </source>
</evidence>
<keyword evidence="2" id="KW-1185">Reference proteome</keyword>
<reference evidence="1 2" key="1">
    <citation type="journal article" date="2020" name="Cell">
        <title>Large-Scale Comparative Analyses of Tick Genomes Elucidate Their Genetic Diversity and Vector Capacities.</title>
        <authorList>
            <consortium name="Tick Genome and Microbiome Consortium (TIGMIC)"/>
            <person name="Jia N."/>
            <person name="Wang J."/>
            <person name="Shi W."/>
            <person name="Du L."/>
            <person name="Sun Y."/>
            <person name="Zhan W."/>
            <person name="Jiang J.F."/>
            <person name="Wang Q."/>
            <person name="Zhang B."/>
            <person name="Ji P."/>
            <person name="Bell-Sakyi L."/>
            <person name="Cui X.M."/>
            <person name="Yuan T.T."/>
            <person name="Jiang B.G."/>
            <person name="Yang W.F."/>
            <person name="Lam T.T."/>
            <person name="Chang Q.C."/>
            <person name="Ding S.J."/>
            <person name="Wang X.J."/>
            <person name="Zhu J.G."/>
            <person name="Ruan X.D."/>
            <person name="Zhao L."/>
            <person name="Wei J.T."/>
            <person name="Ye R.Z."/>
            <person name="Que T.C."/>
            <person name="Du C.H."/>
            <person name="Zhou Y.H."/>
            <person name="Cheng J.X."/>
            <person name="Dai P.F."/>
            <person name="Guo W.B."/>
            <person name="Han X.H."/>
            <person name="Huang E.J."/>
            <person name="Li L.F."/>
            <person name="Wei W."/>
            <person name="Gao Y.C."/>
            <person name="Liu J.Z."/>
            <person name="Shao H.Z."/>
            <person name="Wang X."/>
            <person name="Wang C.C."/>
            <person name="Yang T.C."/>
            <person name="Huo Q.B."/>
            <person name="Li W."/>
            <person name="Chen H.Y."/>
            <person name="Chen S.E."/>
            <person name="Zhou L.G."/>
            <person name="Ni X.B."/>
            <person name="Tian J.H."/>
            <person name="Sheng Y."/>
            <person name="Liu T."/>
            <person name="Pan Y.S."/>
            <person name="Xia L.Y."/>
            <person name="Li J."/>
            <person name="Zhao F."/>
            <person name="Cao W.C."/>
        </authorList>
    </citation>
    <scope>NUCLEOTIDE SEQUENCE [LARGE SCALE GENOMIC DNA]</scope>
    <source>
        <strain evidence="1">Iper-2018</strain>
    </source>
</reference>
<comment type="caution">
    <text evidence="1">The sequence shown here is derived from an EMBL/GenBank/DDBJ whole genome shotgun (WGS) entry which is preliminary data.</text>
</comment>
<dbReference type="Proteomes" id="UP000805193">
    <property type="component" value="Unassembled WGS sequence"/>
</dbReference>
<proteinExistence type="predicted"/>